<evidence type="ECO:0000313" key="11">
    <source>
        <dbReference type="Proteomes" id="UP000077339"/>
    </source>
</evidence>
<dbReference type="PROSITE" id="PS50893">
    <property type="entry name" value="ABC_TRANSPORTER_2"/>
    <property type="match status" value="2"/>
</dbReference>
<evidence type="ECO:0000259" key="9">
    <source>
        <dbReference type="PROSITE" id="PS50893"/>
    </source>
</evidence>
<evidence type="ECO:0000256" key="4">
    <source>
        <dbReference type="ARBA" id="ARBA00022737"/>
    </source>
</evidence>
<keyword evidence="5" id="KW-0547">Nucleotide-binding</keyword>
<dbReference type="GO" id="GO:0005886">
    <property type="term" value="C:plasma membrane"/>
    <property type="evidence" value="ECO:0007669"/>
    <property type="project" value="UniProtKB-SubCell"/>
</dbReference>
<feature type="domain" description="ABC transporter" evidence="9">
    <location>
        <begin position="260"/>
        <end position="505"/>
    </location>
</feature>
<protein>
    <submittedName>
        <fullName evidence="10">Heme ABC transporter ATP-binding protein</fullName>
    </submittedName>
</protein>
<keyword evidence="11" id="KW-1185">Reference proteome</keyword>
<keyword evidence="6 10" id="KW-0067">ATP-binding</keyword>
<dbReference type="Proteomes" id="UP000077339">
    <property type="component" value="Unassembled WGS sequence"/>
</dbReference>
<dbReference type="CDD" id="cd03216">
    <property type="entry name" value="ABC_Carb_Monos_I"/>
    <property type="match status" value="1"/>
</dbReference>
<evidence type="ECO:0000256" key="6">
    <source>
        <dbReference type="ARBA" id="ARBA00022840"/>
    </source>
</evidence>
<evidence type="ECO:0000256" key="3">
    <source>
        <dbReference type="ARBA" id="ARBA00022475"/>
    </source>
</evidence>
<evidence type="ECO:0000256" key="8">
    <source>
        <dbReference type="ARBA" id="ARBA00023136"/>
    </source>
</evidence>
<dbReference type="InterPro" id="IPR017871">
    <property type="entry name" value="ABC_transporter-like_CS"/>
</dbReference>
<evidence type="ECO:0000256" key="5">
    <source>
        <dbReference type="ARBA" id="ARBA00022741"/>
    </source>
</evidence>
<keyword evidence="2" id="KW-0813">Transport</keyword>
<sequence length="510" mass="55859">MNGERNSVLEMRHISKHFAGVKANDNVSIELKEGEVLALLGENGAGKTTLMNILFGIYRADSGEIKINGKNVHIASPHDALRHGVGMVQQHFTLVPSFTTAENIVLGLKELGFIPNTRNVESRIEELGMRYGLPVNPRAKVWTLSVGEKQRIEILKLLYKGAKILILDEPTAVLTPQEAESLFKAVKKMVDDGASVIFISHKLDEVMEVSDRVTVLRAGKVVGTANTAEITKNDLARMMVGRDVILDIQKPDVEIGKKILEIENLKVKNDKGLLSVNNLSLEVRAGEVLGIAGVAGNGQRELAEAIYGLRKAEDGKIFLKGRDITNASISGRIKEGIAYIPEDRKGTATCPNLPVSTNLFLKNTITRLVNSTHFFIDRKKISEKASELIKDYSIMTPSHRTPVKLLSGGNIQKVVLARELSRTPSLIIASHPTRGLDIGAMEFVYRTLLEQKRKGAAILLLAGELYEIFRLSDRVAVIYEGKIVGYAPPDPAHIEEIGLMMGGSKAGDLQ</sequence>
<dbReference type="Pfam" id="PF00005">
    <property type="entry name" value="ABC_tran"/>
    <property type="match status" value="2"/>
</dbReference>
<dbReference type="FunFam" id="3.40.50.300:FF:000127">
    <property type="entry name" value="Ribose import ATP-binding protein RbsA"/>
    <property type="match status" value="1"/>
</dbReference>
<gene>
    <name evidence="10" type="ORF">AT15_03905</name>
</gene>
<name>A0A176JYW3_9BACT</name>
<keyword evidence="4" id="KW-0677">Repeat</keyword>
<dbReference type="STRING" id="1453497.AT15_03905"/>
<organism evidence="10 11">
    <name type="scientific">Kosmotoga arenicorallina S304</name>
    <dbReference type="NCBI Taxonomy" id="1453497"/>
    <lineage>
        <taxon>Bacteria</taxon>
        <taxon>Thermotogati</taxon>
        <taxon>Thermotogota</taxon>
        <taxon>Thermotogae</taxon>
        <taxon>Kosmotogales</taxon>
        <taxon>Kosmotogaceae</taxon>
        <taxon>Kosmotoga</taxon>
    </lineage>
</organism>
<proteinExistence type="predicted"/>
<keyword evidence="3" id="KW-1003">Cell membrane</keyword>
<dbReference type="InterPro" id="IPR050107">
    <property type="entry name" value="ABC_carbohydrate_import_ATPase"/>
</dbReference>
<comment type="caution">
    <text evidence="10">The sequence shown here is derived from an EMBL/GenBank/DDBJ whole genome shotgun (WGS) entry which is preliminary data.</text>
</comment>
<dbReference type="Gene3D" id="3.40.50.300">
    <property type="entry name" value="P-loop containing nucleotide triphosphate hydrolases"/>
    <property type="match status" value="2"/>
</dbReference>
<dbReference type="InterPro" id="IPR003593">
    <property type="entry name" value="AAA+_ATPase"/>
</dbReference>
<dbReference type="RefSeq" id="WP_235598539.1">
    <property type="nucleotide sequence ID" value="NZ_JFHK01000020.1"/>
</dbReference>
<dbReference type="InterPro" id="IPR003439">
    <property type="entry name" value="ABC_transporter-like_ATP-bd"/>
</dbReference>
<dbReference type="AlphaFoldDB" id="A0A176JYW3"/>
<dbReference type="PANTHER" id="PTHR43790:SF4">
    <property type="entry name" value="GUANOSINE IMPORT ATP-BINDING PROTEIN NUPO"/>
    <property type="match status" value="1"/>
</dbReference>
<dbReference type="GO" id="GO:0005524">
    <property type="term" value="F:ATP binding"/>
    <property type="evidence" value="ECO:0007669"/>
    <property type="project" value="UniProtKB-KW"/>
</dbReference>
<dbReference type="InterPro" id="IPR027417">
    <property type="entry name" value="P-loop_NTPase"/>
</dbReference>
<comment type="subcellular location">
    <subcellularLocation>
        <location evidence="1">Cell membrane</location>
        <topology evidence="1">Peripheral membrane protein</topology>
    </subcellularLocation>
</comment>
<dbReference type="CDD" id="cd03215">
    <property type="entry name" value="ABC_Carb_Monos_II"/>
    <property type="match status" value="1"/>
</dbReference>
<dbReference type="PROSITE" id="PS00211">
    <property type="entry name" value="ABC_TRANSPORTER_1"/>
    <property type="match status" value="2"/>
</dbReference>
<keyword evidence="8" id="KW-0472">Membrane</keyword>
<dbReference type="SMART" id="SM00382">
    <property type="entry name" value="AAA"/>
    <property type="match status" value="1"/>
</dbReference>
<evidence type="ECO:0000256" key="2">
    <source>
        <dbReference type="ARBA" id="ARBA00022448"/>
    </source>
</evidence>
<dbReference type="GO" id="GO:0016887">
    <property type="term" value="F:ATP hydrolysis activity"/>
    <property type="evidence" value="ECO:0007669"/>
    <property type="project" value="InterPro"/>
</dbReference>
<evidence type="ECO:0000256" key="1">
    <source>
        <dbReference type="ARBA" id="ARBA00004202"/>
    </source>
</evidence>
<feature type="domain" description="ABC transporter" evidence="9">
    <location>
        <begin position="9"/>
        <end position="243"/>
    </location>
</feature>
<keyword evidence="7" id="KW-1278">Translocase</keyword>
<dbReference type="EMBL" id="JFHK01000020">
    <property type="protein sequence ID" value="OAA29143.1"/>
    <property type="molecule type" value="Genomic_DNA"/>
</dbReference>
<reference evidence="10 11" key="1">
    <citation type="submission" date="2014-02" db="EMBL/GenBank/DDBJ databases">
        <title>Kosmotoga genome sequencing.</title>
        <authorList>
            <person name="Pollo S.M."/>
            <person name="Charchuk R."/>
            <person name="Nesbo C.L."/>
        </authorList>
    </citation>
    <scope>NUCLEOTIDE SEQUENCE [LARGE SCALE GENOMIC DNA]</scope>
    <source>
        <strain evidence="10 11">S304</strain>
    </source>
</reference>
<dbReference type="SUPFAM" id="SSF52540">
    <property type="entry name" value="P-loop containing nucleoside triphosphate hydrolases"/>
    <property type="match status" value="2"/>
</dbReference>
<dbReference type="PATRIC" id="fig|1453497.3.peg.773"/>
<dbReference type="PANTHER" id="PTHR43790">
    <property type="entry name" value="CARBOHYDRATE TRANSPORT ATP-BINDING PROTEIN MG119-RELATED"/>
    <property type="match status" value="1"/>
</dbReference>
<evidence type="ECO:0000313" key="10">
    <source>
        <dbReference type="EMBL" id="OAA29143.1"/>
    </source>
</evidence>
<evidence type="ECO:0000256" key="7">
    <source>
        <dbReference type="ARBA" id="ARBA00022967"/>
    </source>
</evidence>
<accession>A0A176JYW3</accession>